<keyword evidence="7 13" id="KW-0067">ATP-binding</keyword>
<dbReference type="AlphaFoldDB" id="A0A1T4QYH9"/>
<dbReference type="SUPFAM" id="SSF55021">
    <property type="entry name" value="ACT-like"/>
    <property type="match status" value="1"/>
</dbReference>
<dbReference type="GO" id="GO:0016887">
    <property type="term" value="F:ATP hydrolysis activity"/>
    <property type="evidence" value="ECO:0007669"/>
    <property type="project" value="InterPro"/>
</dbReference>
<dbReference type="Pfam" id="PF00005">
    <property type="entry name" value="ABC_tran"/>
    <property type="match status" value="1"/>
</dbReference>
<evidence type="ECO:0000256" key="7">
    <source>
        <dbReference type="ARBA" id="ARBA00022840"/>
    </source>
</evidence>
<keyword evidence="9" id="KW-0029">Amino-acid transport</keyword>
<dbReference type="Proteomes" id="UP000190135">
    <property type="component" value="Unassembled WGS sequence"/>
</dbReference>
<dbReference type="InterPro" id="IPR003593">
    <property type="entry name" value="AAA+_ATPase"/>
</dbReference>
<comment type="function">
    <text evidence="1">Part of the ABC transporter FtsEX involved in cellular division. Important for assembly or stability of the septal ring.</text>
</comment>
<protein>
    <recommendedName>
        <fullName evidence="3">Cell division ATP-binding protein FtsE</fullName>
    </recommendedName>
</protein>
<keyword evidence="5" id="KW-1003">Cell membrane</keyword>
<dbReference type="CDD" id="cd03258">
    <property type="entry name" value="ABC_MetN_methionine_transporter"/>
    <property type="match status" value="1"/>
</dbReference>
<comment type="similarity">
    <text evidence="2">Belongs to the ABC transporter superfamily.</text>
</comment>
<dbReference type="SUPFAM" id="SSF52540">
    <property type="entry name" value="P-loop containing nucleoside triphosphate hydrolases"/>
    <property type="match status" value="1"/>
</dbReference>
<feature type="domain" description="ABC transporter" evidence="12">
    <location>
        <begin position="24"/>
        <end position="266"/>
    </location>
</feature>
<keyword evidence="4" id="KW-0813">Transport</keyword>
<sequence>MQPLSTSPHAASTPATDPAGPPIVDFQSVTKRFPATGEGAGDFVALSDVDLSIRRGSITGIIGRSGAGKSTLVRLVNGLERPTSGRVVVDGTDVAALDEKGLRAIRRSVGMIFQHFNLLSARTAYGNVALPLEIAGVPAGEIRKRILPLLDLVGLSDRSSLYPAQLSGGQKQRVGIARALATEPKVLLSDEATSALDPETTRQVLALLKQVNADLGLTVLLITHEMQVVREIASHVAVLDKGSIVEEGDTYSVFSRPAHETTRAFLEGVTGVRLPAFVTSRMESEAAAGRSAVVKVVFTGPTATDPVLAHLGRDLGIDVNILAGAVDEISGKPFGTLVVAIDREVLEPARRFIEARGLTCEVMGYVR</sequence>
<dbReference type="STRING" id="1365950.SAMN05428963_105341"/>
<organism evidence="13 14">
    <name type="scientific">Consotaella salsifontis</name>
    <dbReference type="NCBI Taxonomy" id="1365950"/>
    <lineage>
        <taxon>Bacteria</taxon>
        <taxon>Pseudomonadati</taxon>
        <taxon>Pseudomonadota</taxon>
        <taxon>Alphaproteobacteria</taxon>
        <taxon>Hyphomicrobiales</taxon>
        <taxon>Aurantimonadaceae</taxon>
        <taxon>Consotaella</taxon>
    </lineage>
</organism>
<keyword evidence="6" id="KW-0547">Nucleotide-binding</keyword>
<evidence type="ECO:0000256" key="9">
    <source>
        <dbReference type="ARBA" id="ARBA00022970"/>
    </source>
</evidence>
<gene>
    <name evidence="13" type="ORF">SAMN05428963_105341</name>
</gene>
<dbReference type="Gene3D" id="3.30.70.260">
    <property type="match status" value="1"/>
</dbReference>
<dbReference type="InterPro" id="IPR027417">
    <property type="entry name" value="P-loop_NTPase"/>
</dbReference>
<dbReference type="Gene3D" id="3.40.50.300">
    <property type="entry name" value="P-loop containing nucleotide triphosphate hydrolases"/>
    <property type="match status" value="1"/>
</dbReference>
<feature type="region of interest" description="Disordered" evidence="11">
    <location>
        <begin position="1"/>
        <end position="22"/>
    </location>
</feature>
<keyword evidence="8" id="KW-1278">Translocase</keyword>
<dbReference type="InterPro" id="IPR050086">
    <property type="entry name" value="MetN_ABC_transporter-like"/>
</dbReference>
<dbReference type="SMART" id="SM00382">
    <property type="entry name" value="AAA"/>
    <property type="match status" value="1"/>
</dbReference>
<dbReference type="GO" id="GO:0006865">
    <property type="term" value="P:amino acid transport"/>
    <property type="evidence" value="ECO:0007669"/>
    <property type="project" value="UniProtKB-KW"/>
</dbReference>
<evidence type="ECO:0000256" key="5">
    <source>
        <dbReference type="ARBA" id="ARBA00022475"/>
    </source>
</evidence>
<evidence type="ECO:0000313" key="14">
    <source>
        <dbReference type="Proteomes" id="UP000190135"/>
    </source>
</evidence>
<evidence type="ECO:0000256" key="2">
    <source>
        <dbReference type="ARBA" id="ARBA00005417"/>
    </source>
</evidence>
<dbReference type="FunFam" id="3.40.50.300:FF:000056">
    <property type="entry name" value="Cell division ATP-binding protein FtsE"/>
    <property type="match status" value="1"/>
</dbReference>
<proteinExistence type="inferred from homology"/>
<evidence type="ECO:0000256" key="6">
    <source>
        <dbReference type="ARBA" id="ARBA00022741"/>
    </source>
</evidence>
<evidence type="ECO:0000313" key="13">
    <source>
        <dbReference type="EMBL" id="SKA08656.1"/>
    </source>
</evidence>
<evidence type="ECO:0000256" key="3">
    <source>
        <dbReference type="ARBA" id="ARBA00020019"/>
    </source>
</evidence>
<dbReference type="PROSITE" id="PS50893">
    <property type="entry name" value="ABC_TRANSPORTER_2"/>
    <property type="match status" value="1"/>
</dbReference>
<feature type="compositionally biased region" description="Polar residues" evidence="11">
    <location>
        <begin position="1"/>
        <end position="15"/>
    </location>
</feature>
<dbReference type="PANTHER" id="PTHR43166">
    <property type="entry name" value="AMINO ACID IMPORT ATP-BINDING PROTEIN"/>
    <property type="match status" value="1"/>
</dbReference>
<evidence type="ECO:0000256" key="1">
    <source>
        <dbReference type="ARBA" id="ARBA00002579"/>
    </source>
</evidence>
<evidence type="ECO:0000256" key="4">
    <source>
        <dbReference type="ARBA" id="ARBA00022448"/>
    </source>
</evidence>
<dbReference type="OrthoDB" id="9802264at2"/>
<dbReference type="InterPro" id="IPR045865">
    <property type="entry name" value="ACT-like_dom_sf"/>
</dbReference>
<dbReference type="InterPro" id="IPR041701">
    <property type="entry name" value="MetN_ABC"/>
</dbReference>
<dbReference type="SMART" id="SM00930">
    <property type="entry name" value="NIL"/>
    <property type="match status" value="1"/>
</dbReference>
<keyword evidence="10" id="KW-0472">Membrane</keyword>
<dbReference type="PROSITE" id="PS00211">
    <property type="entry name" value="ABC_TRANSPORTER_1"/>
    <property type="match status" value="1"/>
</dbReference>
<dbReference type="InterPro" id="IPR003439">
    <property type="entry name" value="ABC_transporter-like_ATP-bd"/>
</dbReference>
<reference evidence="13 14" key="1">
    <citation type="submission" date="2017-02" db="EMBL/GenBank/DDBJ databases">
        <authorList>
            <person name="Peterson S.W."/>
        </authorList>
    </citation>
    <scope>NUCLEOTIDE SEQUENCE [LARGE SCALE GENOMIC DNA]</scope>
    <source>
        <strain evidence="13 14">USBA 369</strain>
    </source>
</reference>
<dbReference type="GO" id="GO:0005886">
    <property type="term" value="C:plasma membrane"/>
    <property type="evidence" value="ECO:0007669"/>
    <property type="project" value="UniProtKB-ARBA"/>
</dbReference>
<evidence type="ECO:0000256" key="11">
    <source>
        <dbReference type="SAM" id="MobiDB-lite"/>
    </source>
</evidence>
<evidence type="ECO:0000256" key="10">
    <source>
        <dbReference type="ARBA" id="ARBA00023136"/>
    </source>
</evidence>
<dbReference type="GO" id="GO:0005524">
    <property type="term" value="F:ATP binding"/>
    <property type="evidence" value="ECO:0007669"/>
    <property type="project" value="UniProtKB-KW"/>
</dbReference>
<dbReference type="EMBL" id="FUXL01000005">
    <property type="protein sequence ID" value="SKA08656.1"/>
    <property type="molecule type" value="Genomic_DNA"/>
</dbReference>
<name>A0A1T4QYH9_9HYPH</name>
<dbReference type="InterPro" id="IPR018449">
    <property type="entry name" value="NIL_domain"/>
</dbReference>
<dbReference type="PANTHER" id="PTHR43166:SF30">
    <property type="entry name" value="METHIONINE IMPORT ATP-BINDING PROTEIN METN"/>
    <property type="match status" value="1"/>
</dbReference>
<accession>A0A1T4QYH9</accession>
<keyword evidence="14" id="KW-1185">Reference proteome</keyword>
<dbReference type="RefSeq" id="WP_078708208.1">
    <property type="nucleotide sequence ID" value="NZ_FUXL01000005.1"/>
</dbReference>
<evidence type="ECO:0000259" key="12">
    <source>
        <dbReference type="PROSITE" id="PS50893"/>
    </source>
</evidence>
<dbReference type="InterPro" id="IPR017871">
    <property type="entry name" value="ABC_transporter-like_CS"/>
</dbReference>
<dbReference type="Pfam" id="PF09383">
    <property type="entry name" value="NIL"/>
    <property type="match status" value="1"/>
</dbReference>
<evidence type="ECO:0000256" key="8">
    <source>
        <dbReference type="ARBA" id="ARBA00022967"/>
    </source>
</evidence>